<feature type="region of interest" description="Disordered" evidence="1">
    <location>
        <begin position="689"/>
        <end position="727"/>
    </location>
</feature>
<dbReference type="Proteomes" id="UP001164746">
    <property type="component" value="Chromosome 3"/>
</dbReference>
<protein>
    <submittedName>
        <fullName evidence="2">Uncharacterized protein</fullName>
    </submittedName>
</protein>
<dbReference type="EMBL" id="CP111014">
    <property type="protein sequence ID" value="WAR00717.1"/>
    <property type="molecule type" value="Genomic_DNA"/>
</dbReference>
<keyword evidence="3" id="KW-1185">Reference proteome</keyword>
<feature type="region of interest" description="Disordered" evidence="1">
    <location>
        <begin position="256"/>
        <end position="284"/>
    </location>
</feature>
<sequence>MDHDNNGRLPLRPSDLGSRHGHIIHYHRDKHSQRAHRHIHYHPPVKRSHQTDSLNTFLRAGGTSTNLDAIYEVPSNRQFRREQTVGMRELDVKIRSLANSGVDGRLDHQSPAKAKALTGSSITLHGQTSHQPIVPFKTKIVRHPSFHDVHRNYPVTTDANSRIGNVQFLNKRRKQKLLYNKEIANDNYEKGVNKTNTNTVVHKNTERLNTAKNNHSGNVNSLVMGMFHQYQANEYELQNKTLKQPIHRDVSINTEVPGTSENYQHSTAHSKPITKRRVQDEEPKTHKTLIDNVLKIQIGDTTTLPSVPYYGKPVMSVSVTQASQKPMTTERTGVILDTKTTVGPTPQQISAKDFIHLKGIHIAFSNGQQNKSKTIPTIHLTASLSPPGKPSKASTSIQSAGVDKIVGTAMIKNGHLYLVVYPLRDNNSIDMMFLNDSSKVQLPHNKPSSYTKDPAIESTTLFPSTTITTAREFTSATETTTVLTTSMELTSTTSEDLIADTTTAETLETTIDPLEAFVSDFLLNDFLFDTSTVSEHNHKPKVRNGTLEIKHVERFFSPWRDVNLTEVVPFPISKNNESTKVKNDDETDLEIFNFIANATDPFDKVKAVLEKIKNSSVINSSTEVMNDTNAEAAFNFELKVQRNVVHSTLDPKRYTTQSVSENSEEIVETTIKPTTELIKLLIHKKPSAREKSKMESVTGSLLEKNLKDNDTTQGTSEPSLSKEEMRTTTPVLTNVMETSTPSPNKKSQFTDSILFPATSSTENVYLFGSTYGTQSTTNTLFDSFNKHQPTTLATGATVSTTTVAPQITPPSFNLLSAINPRHWTDTGENAVQGGSPQEVKSLSDILNDIRRIQLHNMARFNAQNNNFDTMLARQSPRQSDMRPSQRAGVMLDGPVYPDTSARRFASQNNNIHNRQHINIHEQTAINNALDAMLVLSVDEFLADHTNLHGALILASRASSNNQQE</sequence>
<evidence type="ECO:0000313" key="2">
    <source>
        <dbReference type="EMBL" id="WAR00717.1"/>
    </source>
</evidence>
<accession>A0ABY7DVS2</accession>
<gene>
    <name evidence="2" type="ORF">MAR_025089</name>
</gene>
<feature type="compositionally biased region" description="Polar residues" evidence="1">
    <location>
        <begin position="256"/>
        <end position="269"/>
    </location>
</feature>
<reference evidence="2" key="1">
    <citation type="submission" date="2022-11" db="EMBL/GenBank/DDBJ databases">
        <title>Centuries of genome instability and evolution in soft-shell clam transmissible cancer (bioRxiv).</title>
        <authorList>
            <person name="Hart S.F.M."/>
            <person name="Yonemitsu M.A."/>
            <person name="Giersch R.M."/>
            <person name="Beal B.F."/>
            <person name="Arriagada G."/>
            <person name="Davis B.W."/>
            <person name="Ostrander E.A."/>
            <person name="Goff S.P."/>
            <person name="Metzger M.J."/>
        </authorList>
    </citation>
    <scope>NUCLEOTIDE SEQUENCE</scope>
    <source>
        <strain evidence="2">MELC-2E11</strain>
        <tissue evidence="2">Siphon/mantle</tissue>
    </source>
</reference>
<organism evidence="2 3">
    <name type="scientific">Mya arenaria</name>
    <name type="common">Soft-shell clam</name>
    <dbReference type="NCBI Taxonomy" id="6604"/>
    <lineage>
        <taxon>Eukaryota</taxon>
        <taxon>Metazoa</taxon>
        <taxon>Spiralia</taxon>
        <taxon>Lophotrochozoa</taxon>
        <taxon>Mollusca</taxon>
        <taxon>Bivalvia</taxon>
        <taxon>Autobranchia</taxon>
        <taxon>Heteroconchia</taxon>
        <taxon>Euheterodonta</taxon>
        <taxon>Imparidentia</taxon>
        <taxon>Neoheterodontei</taxon>
        <taxon>Myida</taxon>
        <taxon>Myoidea</taxon>
        <taxon>Myidae</taxon>
        <taxon>Mya</taxon>
    </lineage>
</organism>
<evidence type="ECO:0000313" key="3">
    <source>
        <dbReference type="Proteomes" id="UP001164746"/>
    </source>
</evidence>
<proteinExistence type="predicted"/>
<name>A0ABY7DVS2_MYAAR</name>
<evidence type="ECO:0000256" key="1">
    <source>
        <dbReference type="SAM" id="MobiDB-lite"/>
    </source>
</evidence>